<feature type="transmembrane region" description="Helical" evidence="7">
    <location>
        <begin position="378"/>
        <end position="396"/>
    </location>
</feature>
<dbReference type="InterPro" id="IPR003838">
    <property type="entry name" value="ABC3_permease_C"/>
</dbReference>
<comment type="caution">
    <text evidence="10">The sequence shown here is derived from an EMBL/GenBank/DDBJ whole genome shotgun (WGS) entry which is preliminary data.</text>
</comment>
<dbReference type="InterPro" id="IPR050250">
    <property type="entry name" value="Macrolide_Exporter_MacB"/>
</dbReference>
<feature type="transmembrane region" description="Helical" evidence="7">
    <location>
        <begin position="698"/>
        <end position="723"/>
    </location>
</feature>
<dbReference type="AlphaFoldDB" id="A0A4Q1SDR4"/>
<keyword evidence="5 7" id="KW-0472">Membrane</keyword>
<dbReference type="InterPro" id="IPR017800">
    <property type="entry name" value="ADOP"/>
</dbReference>
<feature type="transmembrane region" description="Helical" evidence="7">
    <location>
        <begin position="426"/>
        <end position="448"/>
    </location>
</feature>
<evidence type="ECO:0000256" key="6">
    <source>
        <dbReference type="ARBA" id="ARBA00038076"/>
    </source>
</evidence>
<dbReference type="Proteomes" id="UP000290253">
    <property type="component" value="Unassembled WGS sequence"/>
</dbReference>
<comment type="similarity">
    <text evidence="6">Belongs to the ABC-4 integral membrane protein family.</text>
</comment>
<accession>A0A4Q1SDR4</accession>
<proteinExistence type="inferred from homology"/>
<dbReference type="OrthoDB" id="99581at2"/>
<dbReference type="NCBIfam" id="TIGR03434">
    <property type="entry name" value="ADOP"/>
    <property type="match status" value="1"/>
</dbReference>
<keyword evidence="11" id="KW-1185">Reference proteome</keyword>
<feature type="domain" description="ABC3 transporter permease C-terminal" evidence="8">
    <location>
        <begin position="703"/>
        <end position="815"/>
    </location>
</feature>
<evidence type="ECO:0000256" key="1">
    <source>
        <dbReference type="ARBA" id="ARBA00004651"/>
    </source>
</evidence>
<sequence>MLFLHDLKIAVRSLWRVRSLWFTVALTLALGIGANAAIFSVVRAVLLRPLANRDEDRLLYLRQSAPGLGEQNTTFSIPEIDDLGKNLKTITELGTFSTLDFTIIGLGTPREIPAGVVDGHYFEVMGLRPVLGRLLTTSDDGPNAAGAVVLTYRFWKESLHGDPSVIGKSVHLESFAGPRNATIVGVLEPSVPYPVATEIMANIVTSPHHLSATMVTGREHRMTEVFARLAPGATLDAARSELRVRYAAMLSAHPEVYRPDNHYQIEVKRMHEQINSRANTVLWVLFAAAGLLFIIACSNVANLVLARTVRRESELAVRSALGASTASLRRSLLAESLVLCGSGVFAALLLAWPMVAILGRYAARFSVRADGLTLDLNLVWFGIALALVAAVFLAYIPRLPSASAQLGTSLASGGSRSSTGSSNRRLRIFAVMQITASFLLLTGAAVLMRTLYTLENTRPPFDTSHVLAVNLPVLTYGRTPQEVQNFYHDVQRRVSALPGVAHVSTGFSVPWRDDQGLDISFAFAIPGAARKNGIDDWHAKFRSISPGYFDTLGVPLVEGRDFRDADKAGSERVVIVSESLAKTLFPNGNALNRELSWTDGVMKFVGIGYEPRRIVGIVPDIDDENIIPAPAMTVYQPTDQEGWQGRLFVRAKTDDPYALAPAITRTIHEISAEQPVEKLSTLDDIRAEVMTPDKLNAIVFGGFAAVALLISIVGVAGVLAFSVSGRTREFGIRMALGAQPRNILTDVILQGFTIAGIGVGVGIVCGLVFARGVARYIADVRQPGLLAFLISAFVILAAAVIASAVPASRAARVNPVEALRSE</sequence>
<dbReference type="Pfam" id="PF12704">
    <property type="entry name" value="MacB_PCD"/>
    <property type="match status" value="2"/>
</dbReference>
<feature type="domain" description="MacB-like periplasmic core" evidence="9">
    <location>
        <begin position="531"/>
        <end position="658"/>
    </location>
</feature>
<reference evidence="10 11" key="1">
    <citation type="journal article" date="2016" name="Int. J. Syst. Evol. Microbiol.">
        <title>Acidipila dinghuensis sp. nov., an acidobacterium isolated from forest soil.</title>
        <authorList>
            <person name="Jiang Y.W."/>
            <person name="Wang J."/>
            <person name="Chen M.H."/>
            <person name="Lv Y.Y."/>
            <person name="Qiu L.H."/>
        </authorList>
    </citation>
    <scope>NUCLEOTIDE SEQUENCE [LARGE SCALE GENOMIC DNA]</scope>
    <source>
        <strain evidence="10 11">DHOF10</strain>
    </source>
</reference>
<name>A0A4Q1SDR4_9BACT</name>
<feature type="transmembrane region" description="Helical" evidence="7">
    <location>
        <begin position="785"/>
        <end position="805"/>
    </location>
</feature>
<evidence type="ECO:0000259" key="9">
    <source>
        <dbReference type="Pfam" id="PF12704"/>
    </source>
</evidence>
<dbReference type="InterPro" id="IPR025857">
    <property type="entry name" value="MacB_PCD"/>
</dbReference>
<dbReference type="RefSeq" id="WP_129208395.1">
    <property type="nucleotide sequence ID" value="NZ_BMGU01000003.1"/>
</dbReference>
<comment type="subcellular location">
    <subcellularLocation>
        <location evidence="1">Cell membrane</location>
        <topology evidence="1">Multi-pass membrane protein</topology>
    </subcellularLocation>
</comment>
<dbReference type="PANTHER" id="PTHR30572">
    <property type="entry name" value="MEMBRANE COMPONENT OF TRANSPORTER-RELATED"/>
    <property type="match status" value="1"/>
</dbReference>
<organism evidence="10 11">
    <name type="scientific">Silvibacterium dinghuense</name>
    <dbReference type="NCBI Taxonomy" id="1560006"/>
    <lineage>
        <taxon>Bacteria</taxon>
        <taxon>Pseudomonadati</taxon>
        <taxon>Acidobacteriota</taxon>
        <taxon>Terriglobia</taxon>
        <taxon>Terriglobales</taxon>
        <taxon>Acidobacteriaceae</taxon>
        <taxon>Silvibacterium</taxon>
    </lineage>
</organism>
<evidence type="ECO:0000313" key="11">
    <source>
        <dbReference type="Proteomes" id="UP000290253"/>
    </source>
</evidence>
<keyword evidence="3 7" id="KW-0812">Transmembrane</keyword>
<evidence type="ECO:0000256" key="7">
    <source>
        <dbReference type="SAM" id="Phobius"/>
    </source>
</evidence>
<keyword evidence="2" id="KW-1003">Cell membrane</keyword>
<feature type="transmembrane region" description="Helical" evidence="7">
    <location>
        <begin position="281"/>
        <end position="305"/>
    </location>
</feature>
<feature type="transmembrane region" description="Helical" evidence="7">
    <location>
        <begin position="743"/>
        <end position="770"/>
    </location>
</feature>
<dbReference type="EMBL" id="SDMK01000002">
    <property type="protein sequence ID" value="RXS95215.1"/>
    <property type="molecule type" value="Genomic_DNA"/>
</dbReference>
<dbReference type="GO" id="GO:0005886">
    <property type="term" value="C:plasma membrane"/>
    <property type="evidence" value="ECO:0007669"/>
    <property type="project" value="UniProtKB-SubCell"/>
</dbReference>
<dbReference type="Pfam" id="PF02687">
    <property type="entry name" value="FtsX"/>
    <property type="match status" value="2"/>
</dbReference>
<evidence type="ECO:0000259" key="8">
    <source>
        <dbReference type="Pfam" id="PF02687"/>
    </source>
</evidence>
<gene>
    <name evidence="10" type="ORF">ESZ00_11465</name>
</gene>
<dbReference type="GO" id="GO:0022857">
    <property type="term" value="F:transmembrane transporter activity"/>
    <property type="evidence" value="ECO:0007669"/>
    <property type="project" value="TreeGrafter"/>
</dbReference>
<feature type="transmembrane region" description="Helical" evidence="7">
    <location>
        <begin position="337"/>
        <end position="358"/>
    </location>
</feature>
<dbReference type="PANTHER" id="PTHR30572:SF4">
    <property type="entry name" value="ABC TRANSPORTER PERMEASE YTRF"/>
    <property type="match status" value="1"/>
</dbReference>
<keyword evidence="4 7" id="KW-1133">Transmembrane helix</keyword>
<evidence type="ECO:0000256" key="4">
    <source>
        <dbReference type="ARBA" id="ARBA00022989"/>
    </source>
</evidence>
<protein>
    <submittedName>
        <fullName evidence="10">ABC transporter permease</fullName>
    </submittedName>
</protein>
<evidence type="ECO:0000313" key="10">
    <source>
        <dbReference type="EMBL" id="RXS95215.1"/>
    </source>
</evidence>
<evidence type="ECO:0000256" key="5">
    <source>
        <dbReference type="ARBA" id="ARBA00023136"/>
    </source>
</evidence>
<evidence type="ECO:0000256" key="3">
    <source>
        <dbReference type="ARBA" id="ARBA00022692"/>
    </source>
</evidence>
<feature type="domain" description="MacB-like periplasmic core" evidence="9">
    <location>
        <begin position="23"/>
        <end position="243"/>
    </location>
</feature>
<feature type="domain" description="ABC3 transporter permease C-terminal" evidence="8">
    <location>
        <begin position="287"/>
        <end position="396"/>
    </location>
</feature>
<evidence type="ECO:0000256" key="2">
    <source>
        <dbReference type="ARBA" id="ARBA00022475"/>
    </source>
</evidence>